<feature type="transmembrane region" description="Helical" evidence="1">
    <location>
        <begin position="209"/>
        <end position="233"/>
    </location>
</feature>
<comment type="caution">
    <text evidence="2">The sequence shown here is derived from an EMBL/GenBank/DDBJ whole genome shotgun (WGS) entry which is preliminary data.</text>
</comment>
<dbReference type="RefSeq" id="WP_231010174.1">
    <property type="nucleotide sequence ID" value="NZ_BAAAEW010000047.1"/>
</dbReference>
<feature type="transmembrane region" description="Helical" evidence="1">
    <location>
        <begin position="47"/>
        <end position="71"/>
    </location>
</feature>
<feature type="transmembrane region" description="Helical" evidence="1">
    <location>
        <begin position="103"/>
        <end position="123"/>
    </location>
</feature>
<feature type="transmembrane region" description="Helical" evidence="1">
    <location>
        <begin position="21"/>
        <end position="41"/>
    </location>
</feature>
<reference evidence="2 3" key="1">
    <citation type="journal article" date="2019" name="Int. J. Syst. Evol. Microbiol.">
        <title>The Global Catalogue of Microorganisms (GCM) 10K type strain sequencing project: providing services to taxonomists for standard genome sequencing and annotation.</title>
        <authorList>
            <consortium name="The Broad Institute Genomics Platform"/>
            <consortium name="The Broad Institute Genome Sequencing Center for Infectious Disease"/>
            <person name="Wu L."/>
            <person name="Ma J."/>
        </authorList>
    </citation>
    <scope>NUCLEOTIDE SEQUENCE [LARGE SCALE GENOMIC DNA]</scope>
    <source>
        <strain evidence="2 3">JCM 15503</strain>
    </source>
</reference>
<sequence length="290" mass="30529">MAILLGLWVFLPQQPGLPPRWLCQLCAALAAGIAILALVSPEPTGRRWHLGCALLLLVTAVELHLSGWLLLPTKPGGAALMALLQGQALAVASLRWVAGVPGWPWLFWWLLLPFIAITLIAQNVQPVLGPRMRRVAGLGAWLALLALGLRLGYFFVQPAGLALPVWVLAAMLVMGLLFGLGSWGYAALPILAGSVFGLLGRVLDTWQLGAPLLAGCTALALAVTAACWLHWWLRLPAIVAEAQASRAAADAGMAAAQAARAAAPPASASDLQAYLDAQAAQEGADKYTRE</sequence>
<evidence type="ECO:0000313" key="3">
    <source>
        <dbReference type="Proteomes" id="UP001500279"/>
    </source>
</evidence>
<organism evidence="2 3">
    <name type="scientific">Ideonella azotifigens</name>
    <dbReference type="NCBI Taxonomy" id="513160"/>
    <lineage>
        <taxon>Bacteria</taxon>
        <taxon>Pseudomonadati</taxon>
        <taxon>Pseudomonadota</taxon>
        <taxon>Betaproteobacteria</taxon>
        <taxon>Burkholderiales</taxon>
        <taxon>Sphaerotilaceae</taxon>
        <taxon>Ideonella</taxon>
    </lineage>
</organism>
<keyword evidence="1" id="KW-0472">Membrane</keyword>
<protein>
    <submittedName>
        <fullName evidence="2">Uncharacterized protein</fullName>
    </submittedName>
</protein>
<dbReference type="EMBL" id="BAAAEW010000047">
    <property type="protein sequence ID" value="GAA0768759.1"/>
    <property type="molecule type" value="Genomic_DNA"/>
</dbReference>
<name>A0ABN1KK02_9BURK</name>
<evidence type="ECO:0000313" key="2">
    <source>
        <dbReference type="EMBL" id="GAA0768759.1"/>
    </source>
</evidence>
<keyword evidence="3" id="KW-1185">Reference proteome</keyword>
<feature type="transmembrane region" description="Helical" evidence="1">
    <location>
        <begin position="161"/>
        <end position="178"/>
    </location>
</feature>
<keyword evidence="1" id="KW-1133">Transmembrane helix</keyword>
<evidence type="ECO:0000256" key="1">
    <source>
        <dbReference type="SAM" id="Phobius"/>
    </source>
</evidence>
<gene>
    <name evidence="2" type="ORF">GCM10009107_58880</name>
</gene>
<feature type="transmembrane region" description="Helical" evidence="1">
    <location>
        <begin position="135"/>
        <end position="155"/>
    </location>
</feature>
<accession>A0ABN1KK02</accession>
<proteinExistence type="predicted"/>
<dbReference type="Proteomes" id="UP001500279">
    <property type="component" value="Unassembled WGS sequence"/>
</dbReference>
<feature type="transmembrane region" description="Helical" evidence="1">
    <location>
        <begin position="185"/>
        <end position="203"/>
    </location>
</feature>
<keyword evidence="1" id="KW-0812">Transmembrane</keyword>